<evidence type="ECO:0000313" key="1">
    <source>
        <dbReference type="EMBL" id="CAK9189879.1"/>
    </source>
</evidence>
<organism evidence="1 2">
    <name type="scientific">Sphagnum troendelagicum</name>
    <dbReference type="NCBI Taxonomy" id="128251"/>
    <lineage>
        <taxon>Eukaryota</taxon>
        <taxon>Viridiplantae</taxon>
        <taxon>Streptophyta</taxon>
        <taxon>Embryophyta</taxon>
        <taxon>Bryophyta</taxon>
        <taxon>Sphagnophytina</taxon>
        <taxon>Sphagnopsida</taxon>
        <taxon>Sphagnales</taxon>
        <taxon>Sphagnaceae</taxon>
        <taxon>Sphagnum</taxon>
    </lineage>
</organism>
<evidence type="ECO:0000313" key="2">
    <source>
        <dbReference type="Proteomes" id="UP001497512"/>
    </source>
</evidence>
<dbReference type="EMBL" id="OZ019893">
    <property type="protein sequence ID" value="CAK9189879.1"/>
    <property type="molecule type" value="Genomic_DNA"/>
</dbReference>
<accession>A0ABP0T8L0</accession>
<name>A0ABP0T8L0_9BRYO</name>
<proteinExistence type="predicted"/>
<dbReference type="Proteomes" id="UP001497512">
    <property type="component" value="Chromosome 1"/>
</dbReference>
<gene>
    <name evidence="1" type="ORF">CSSPTR1EN2_LOCUS501</name>
</gene>
<evidence type="ECO:0008006" key="3">
    <source>
        <dbReference type="Google" id="ProtNLM"/>
    </source>
</evidence>
<protein>
    <recommendedName>
        <fullName evidence="3">Transmembrane protein</fullName>
    </recommendedName>
</protein>
<keyword evidence="2" id="KW-1185">Reference proteome</keyword>
<sequence length="126" mass="14163">MRVYFRQRHFRDVEVVVSGGGGGDGGCSTHSKTITQICARSLDQVVKERNKGRNEERNSFHLVLKPWIWSLGLCATLIELELSIVLDFEATDSLCLVWTGVGFEFSGMLCTFRLLSCFLSWGKRGT</sequence>
<reference evidence="1 2" key="1">
    <citation type="submission" date="2024-02" db="EMBL/GenBank/DDBJ databases">
        <authorList>
            <consortium name="ELIXIR-Norway"/>
            <consortium name="Elixir Norway"/>
        </authorList>
    </citation>
    <scope>NUCLEOTIDE SEQUENCE [LARGE SCALE GENOMIC DNA]</scope>
</reference>